<feature type="compositionally biased region" description="Low complexity" evidence="6">
    <location>
        <begin position="215"/>
        <end position="237"/>
    </location>
</feature>
<dbReference type="InterPro" id="IPR036638">
    <property type="entry name" value="HLH_DNA-bd_sf"/>
</dbReference>
<accession>A0A168AHE2</accession>
<comment type="caution">
    <text evidence="8">The sequence shown here is derived from an EMBL/GenBank/DDBJ whole genome shotgun (WGS) entry which is preliminary data.</text>
</comment>
<dbReference type="CDD" id="cd11404">
    <property type="entry name" value="bHLHzip_Mlx_like"/>
    <property type="match status" value="1"/>
</dbReference>
<dbReference type="OrthoDB" id="5778525at2759"/>
<dbReference type="GO" id="GO:0000978">
    <property type="term" value="F:RNA polymerase II cis-regulatory region sequence-specific DNA binding"/>
    <property type="evidence" value="ECO:0007669"/>
    <property type="project" value="TreeGrafter"/>
</dbReference>
<dbReference type="GO" id="GO:0005634">
    <property type="term" value="C:nucleus"/>
    <property type="evidence" value="ECO:0007669"/>
    <property type="project" value="UniProtKB-SubCell"/>
</dbReference>
<feature type="compositionally biased region" description="Low complexity" evidence="6">
    <location>
        <begin position="368"/>
        <end position="379"/>
    </location>
</feature>
<organism evidence="8 9">
    <name type="scientific">Ascosphaera apis ARSEF 7405</name>
    <dbReference type="NCBI Taxonomy" id="392613"/>
    <lineage>
        <taxon>Eukaryota</taxon>
        <taxon>Fungi</taxon>
        <taxon>Dikarya</taxon>
        <taxon>Ascomycota</taxon>
        <taxon>Pezizomycotina</taxon>
        <taxon>Eurotiomycetes</taxon>
        <taxon>Eurotiomycetidae</taxon>
        <taxon>Onygenales</taxon>
        <taxon>Ascosphaeraceae</taxon>
        <taxon>Ascosphaera</taxon>
    </lineage>
</organism>
<dbReference type="GO" id="GO:0046983">
    <property type="term" value="F:protein dimerization activity"/>
    <property type="evidence" value="ECO:0007669"/>
    <property type="project" value="InterPro"/>
</dbReference>
<dbReference type="Pfam" id="PF00010">
    <property type="entry name" value="HLH"/>
    <property type="match status" value="1"/>
</dbReference>
<feature type="region of interest" description="Disordered" evidence="6">
    <location>
        <begin position="314"/>
        <end position="348"/>
    </location>
</feature>
<dbReference type="PROSITE" id="PS50888">
    <property type="entry name" value="BHLH"/>
    <property type="match status" value="1"/>
</dbReference>
<comment type="subcellular location">
    <subcellularLocation>
        <location evidence="1">Nucleus</location>
    </subcellularLocation>
</comment>
<keyword evidence="4" id="KW-0804">Transcription</keyword>
<dbReference type="AlphaFoldDB" id="A0A168AHE2"/>
<evidence type="ECO:0000259" key="7">
    <source>
        <dbReference type="PROSITE" id="PS50888"/>
    </source>
</evidence>
<keyword evidence="3 8" id="KW-0238">DNA-binding</keyword>
<evidence type="ECO:0000256" key="5">
    <source>
        <dbReference type="ARBA" id="ARBA00023242"/>
    </source>
</evidence>
<dbReference type="PANTHER" id="PTHR15741">
    <property type="entry name" value="BASIC HELIX-LOOP-HELIX ZIP TRANSCRIPTION FACTOR"/>
    <property type="match status" value="1"/>
</dbReference>
<dbReference type="PANTHER" id="PTHR15741:SF27">
    <property type="entry name" value="TRANSCRIPTION FACTOR AP-4"/>
    <property type="match status" value="1"/>
</dbReference>
<dbReference type="Gene3D" id="4.10.280.10">
    <property type="entry name" value="Helix-loop-helix DNA-binding domain"/>
    <property type="match status" value="1"/>
</dbReference>
<evidence type="ECO:0000256" key="2">
    <source>
        <dbReference type="ARBA" id="ARBA00023015"/>
    </source>
</evidence>
<feature type="region of interest" description="Disordered" evidence="6">
    <location>
        <begin position="364"/>
        <end position="469"/>
    </location>
</feature>
<keyword evidence="9" id="KW-1185">Reference proteome</keyword>
<feature type="compositionally biased region" description="Polar residues" evidence="6">
    <location>
        <begin position="314"/>
        <end position="342"/>
    </location>
</feature>
<feature type="region of interest" description="Disordered" evidence="6">
    <location>
        <begin position="178"/>
        <end position="237"/>
    </location>
</feature>
<evidence type="ECO:0000256" key="3">
    <source>
        <dbReference type="ARBA" id="ARBA00023125"/>
    </source>
</evidence>
<dbReference type="GO" id="GO:0000981">
    <property type="term" value="F:DNA-binding transcription factor activity, RNA polymerase II-specific"/>
    <property type="evidence" value="ECO:0007669"/>
    <property type="project" value="TreeGrafter"/>
</dbReference>
<dbReference type="EMBL" id="AZGZ01000007">
    <property type="protein sequence ID" value="KZZ93931.1"/>
    <property type="molecule type" value="Genomic_DNA"/>
</dbReference>
<dbReference type="InterPro" id="IPR052207">
    <property type="entry name" value="Max-like/E-box_TFs"/>
</dbReference>
<feature type="compositionally biased region" description="Polar residues" evidence="6">
    <location>
        <begin position="401"/>
        <end position="434"/>
    </location>
</feature>
<dbReference type="Proteomes" id="UP000242877">
    <property type="component" value="Unassembled WGS sequence"/>
</dbReference>
<sequence length="552" mass="61227">MEMKPPELDQQRYRRPPSPPMFDCSLLFNDFPLEPAPAFPPAPAILDDTESNMLDNFFSTMNSSPFDNNDFWFSFNDSTDKNLGGNYNGGTTTNEQQPMHDNTQSLLSVFEWPDETQPSFGISAPLPSPPFHGNAPMQSHSIPHTTNTTRMGGLQKQGPLSSDVLAAASMLYQNNTMPEYPQSTYQNQHHISLPSSSSMDVPRTTKRPRVEFEMPSAAASSITPPPSTNTTSPKFPSIAGSLSASDIYFQNLSAHHPSYNRNAQHDTSRVERVPLRWGSDASFSHPRYAAPPDQPSIEDRTRHMLKHLECLETTHSSVAPSRASSPTGFNNKPQSDGSIDSPTSRDMRNLSLNDKFTIAAAVDNTTSQTQQQQQQQQQQVNGRVSKRRRSTKRMMEDDETTPTQQSPKFRRTSLATSEATKTNPTNRRYSTVSKASITSGNNNTASANGTNNLASSSSSSSGSRRRSSACKVMRENLSEEQKRANHILSEQKRRDLIKNGFEDLCTLVPKLNGGGFSKSMMLVQAADWLEDLLRGNEILKRRLMAMDGHTSV</sequence>
<keyword evidence="2" id="KW-0805">Transcription regulation</keyword>
<keyword evidence="5" id="KW-0539">Nucleus</keyword>
<evidence type="ECO:0000313" key="8">
    <source>
        <dbReference type="EMBL" id="KZZ93931.1"/>
    </source>
</evidence>
<dbReference type="SUPFAM" id="SSF47459">
    <property type="entry name" value="HLH, helix-loop-helix DNA-binding domain"/>
    <property type="match status" value="1"/>
</dbReference>
<feature type="compositionally biased region" description="Polar residues" evidence="6">
    <location>
        <begin position="178"/>
        <end position="199"/>
    </location>
</feature>
<name>A0A168AHE2_9EURO</name>
<dbReference type="VEuPathDB" id="FungiDB:AAP_02024"/>
<evidence type="ECO:0000256" key="1">
    <source>
        <dbReference type="ARBA" id="ARBA00004123"/>
    </source>
</evidence>
<evidence type="ECO:0000313" key="9">
    <source>
        <dbReference type="Proteomes" id="UP000242877"/>
    </source>
</evidence>
<dbReference type="InterPro" id="IPR011598">
    <property type="entry name" value="bHLH_dom"/>
</dbReference>
<feature type="compositionally biased region" description="Low complexity" evidence="6">
    <location>
        <begin position="435"/>
        <end position="462"/>
    </location>
</feature>
<proteinExistence type="predicted"/>
<reference evidence="8 9" key="1">
    <citation type="journal article" date="2016" name="Genome Biol. Evol.">
        <title>Divergent and convergent evolution of fungal pathogenicity.</title>
        <authorList>
            <person name="Shang Y."/>
            <person name="Xiao G."/>
            <person name="Zheng P."/>
            <person name="Cen K."/>
            <person name="Zhan S."/>
            <person name="Wang C."/>
        </authorList>
    </citation>
    <scope>NUCLEOTIDE SEQUENCE [LARGE SCALE GENOMIC DNA]</scope>
    <source>
        <strain evidence="8 9">ARSEF 7405</strain>
    </source>
</reference>
<protein>
    <submittedName>
        <fullName evidence="8">Helix-loop-helix DNA-binding protein</fullName>
    </submittedName>
</protein>
<gene>
    <name evidence="8" type="ORF">AAP_02024</name>
</gene>
<evidence type="ECO:0000256" key="4">
    <source>
        <dbReference type="ARBA" id="ARBA00023163"/>
    </source>
</evidence>
<evidence type="ECO:0000256" key="6">
    <source>
        <dbReference type="SAM" id="MobiDB-lite"/>
    </source>
</evidence>
<feature type="domain" description="BHLH" evidence="7">
    <location>
        <begin position="481"/>
        <end position="532"/>
    </location>
</feature>